<evidence type="ECO:0000256" key="7">
    <source>
        <dbReference type="ARBA" id="ARBA00023040"/>
    </source>
</evidence>
<sequence>MTAIMIYTNITTVKDFYILGFPGLLPQYYGPVSALLLLTFLAIVFGNGFILVFVAWQRCLHKPTYLIFCHLALTDIAFGFVTLPKIIARYWWNDMVASFGACFTQMYFVHALGAIHSLILLIMAIDRFIAICIPLRYPVLLTNKIVSIVCVMFWIVTFFRMGVVVCHALTLPYCNSNVIAQCYCDRISIVRLACRKDKYIEDVAFGFAMFSLLFPLSFIVCSYFAIIISVLKLSSSEGRYRTLTTCTPQIVITSLYYIPRCFVYLAYFLGFKFPNADIRITVILLYSLLPAAVNPLIYCFKTKDIKEILIKKLKSTKIGIQRSPTKY</sequence>
<reference evidence="15" key="2">
    <citation type="submission" date="2025-08" db="UniProtKB">
        <authorList>
            <consortium name="Ensembl"/>
        </authorList>
    </citation>
    <scope>IDENTIFICATION</scope>
</reference>
<dbReference type="InParanoid" id="A0A667XFX6"/>
<dbReference type="PROSITE" id="PS50262">
    <property type="entry name" value="G_PROTEIN_RECEP_F1_2"/>
    <property type="match status" value="1"/>
</dbReference>
<dbReference type="GO" id="GO:0004930">
    <property type="term" value="F:G protein-coupled receptor activity"/>
    <property type="evidence" value="ECO:0007669"/>
    <property type="project" value="UniProtKB-KW"/>
</dbReference>
<evidence type="ECO:0000256" key="9">
    <source>
        <dbReference type="ARBA" id="ARBA00023157"/>
    </source>
</evidence>
<dbReference type="FunCoup" id="A0A667XFX6">
    <property type="interactions" value="333"/>
</dbReference>
<keyword evidence="2" id="KW-1003">Cell membrane</keyword>
<name>A0A667XFX6_9TELE</name>
<organism evidence="15 16">
    <name type="scientific">Myripristis murdjan</name>
    <name type="common">pinecone soldierfish</name>
    <dbReference type="NCBI Taxonomy" id="586833"/>
    <lineage>
        <taxon>Eukaryota</taxon>
        <taxon>Metazoa</taxon>
        <taxon>Chordata</taxon>
        <taxon>Craniata</taxon>
        <taxon>Vertebrata</taxon>
        <taxon>Euteleostomi</taxon>
        <taxon>Actinopterygii</taxon>
        <taxon>Neopterygii</taxon>
        <taxon>Teleostei</taxon>
        <taxon>Neoteleostei</taxon>
        <taxon>Acanthomorphata</taxon>
        <taxon>Holocentriformes</taxon>
        <taxon>Holocentridae</taxon>
        <taxon>Myripristis</taxon>
    </lineage>
</organism>
<dbReference type="Ensembl" id="ENSMMDT00005013360.1">
    <property type="protein sequence ID" value="ENSMMDP00005012988.1"/>
    <property type="gene ID" value="ENSMMDG00005006809.1"/>
</dbReference>
<evidence type="ECO:0000256" key="2">
    <source>
        <dbReference type="ARBA" id="ARBA00022475"/>
    </source>
</evidence>
<evidence type="ECO:0000256" key="12">
    <source>
        <dbReference type="ARBA" id="ARBA00023224"/>
    </source>
</evidence>
<dbReference type="Gene3D" id="1.20.1070.10">
    <property type="entry name" value="Rhodopsin 7-helix transmembrane proteins"/>
    <property type="match status" value="1"/>
</dbReference>
<accession>A0A667XFX6</accession>
<keyword evidence="9" id="KW-1015">Disulfide bond</keyword>
<dbReference type="Proteomes" id="UP000472263">
    <property type="component" value="Chromosome 13"/>
</dbReference>
<evidence type="ECO:0000256" key="5">
    <source>
        <dbReference type="ARBA" id="ARBA00022725"/>
    </source>
</evidence>
<gene>
    <name evidence="15" type="primary">LOC115369756</name>
</gene>
<evidence type="ECO:0000256" key="11">
    <source>
        <dbReference type="ARBA" id="ARBA00023180"/>
    </source>
</evidence>
<feature type="transmembrane region" description="Helical" evidence="13">
    <location>
        <begin position="205"/>
        <end position="228"/>
    </location>
</feature>
<dbReference type="GeneTree" id="ENSGT00940000161369"/>
<keyword evidence="11" id="KW-0325">Glycoprotein</keyword>
<evidence type="ECO:0000313" key="16">
    <source>
        <dbReference type="Proteomes" id="UP000472263"/>
    </source>
</evidence>
<dbReference type="Pfam" id="PF13853">
    <property type="entry name" value="7tm_4"/>
    <property type="match status" value="1"/>
</dbReference>
<keyword evidence="5" id="KW-0552">Olfaction</keyword>
<dbReference type="PANTHER" id="PTHR26450:SF417">
    <property type="entry name" value="ODORANT RECEPTOR-RELATED"/>
    <property type="match status" value="1"/>
</dbReference>
<dbReference type="AlphaFoldDB" id="A0A667XFX6"/>
<dbReference type="FunFam" id="1.20.1070.10:FF:000024">
    <property type="entry name" value="Olfactory receptor"/>
    <property type="match status" value="1"/>
</dbReference>
<feature type="transmembrane region" description="Helical" evidence="13">
    <location>
        <begin position="65"/>
        <end position="87"/>
    </location>
</feature>
<evidence type="ECO:0000256" key="10">
    <source>
        <dbReference type="ARBA" id="ARBA00023170"/>
    </source>
</evidence>
<keyword evidence="8 13" id="KW-0472">Membrane</keyword>
<keyword evidence="12" id="KW-0807">Transducer</keyword>
<evidence type="ECO:0000256" key="13">
    <source>
        <dbReference type="SAM" id="Phobius"/>
    </source>
</evidence>
<dbReference type="InterPro" id="IPR017452">
    <property type="entry name" value="GPCR_Rhodpsn_7TM"/>
</dbReference>
<dbReference type="PRINTS" id="PR00245">
    <property type="entry name" value="OLFACTORYR"/>
</dbReference>
<keyword evidence="6 13" id="KW-1133">Transmembrane helix</keyword>
<dbReference type="PANTHER" id="PTHR26450">
    <property type="entry name" value="OLFACTORY RECEPTOR 56B1-RELATED"/>
    <property type="match status" value="1"/>
</dbReference>
<feature type="transmembrane region" description="Helical" evidence="13">
    <location>
        <begin position="145"/>
        <end position="170"/>
    </location>
</feature>
<keyword evidence="4 13" id="KW-0812">Transmembrane</keyword>
<evidence type="ECO:0000256" key="1">
    <source>
        <dbReference type="ARBA" id="ARBA00004651"/>
    </source>
</evidence>
<reference evidence="15" key="3">
    <citation type="submission" date="2025-09" db="UniProtKB">
        <authorList>
            <consortium name="Ensembl"/>
        </authorList>
    </citation>
    <scope>IDENTIFICATION</scope>
</reference>
<dbReference type="GO" id="GO:0004984">
    <property type="term" value="F:olfactory receptor activity"/>
    <property type="evidence" value="ECO:0007669"/>
    <property type="project" value="InterPro"/>
</dbReference>
<feature type="domain" description="G-protein coupled receptors family 1 profile" evidence="14">
    <location>
        <begin position="46"/>
        <end position="298"/>
    </location>
</feature>
<keyword evidence="3" id="KW-0716">Sensory transduction</keyword>
<comment type="subcellular location">
    <subcellularLocation>
        <location evidence="1">Cell membrane</location>
        <topology evidence="1">Multi-pass membrane protein</topology>
    </subcellularLocation>
</comment>
<dbReference type="InterPro" id="IPR000725">
    <property type="entry name" value="Olfact_rcpt"/>
</dbReference>
<protein>
    <submittedName>
        <fullName evidence="15">Olfactory receptor 2AT4-like</fullName>
    </submittedName>
</protein>
<evidence type="ECO:0000256" key="3">
    <source>
        <dbReference type="ARBA" id="ARBA00022606"/>
    </source>
</evidence>
<dbReference type="PRINTS" id="PR00237">
    <property type="entry name" value="GPCRRHODOPSN"/>
</dbReference>
<dbReference type="GO" id="GO:0005886">
    <property type="term" value="C:plasma membrane"/>
    <property type="evidence" value="ECO:0007669"/>
    <property type="project" value="UniProtKB-SubCell"/>
</dbReference>
<keyword evidence="10" id="KW-0675">Receptor</keyword>
<feature type="transmembrane region" description="Helical" evidence="13">
    <location>
        <begin position="28"/>
        <end position="53"/>
    </location>
</feature>
<dbReference type="SUPFAM" id="SSF81321">
    <property type="entry name" value="Family A G protein-coupled receptor-like"/>
    <property type="match status" value="1"/>
</dbReference>
<keyword evidence="7" id="KW-0297">G-protein coupled receptor</keyword>
<proteinExistence type="predicted"/>
<feature type="transmembrane region" description="Helical" evidence="13">
    <location>
        <begin position="107"/>
        <end position="133"/>
    </location>
</feature>
<evidence type="ECO:0000256" key="6">
    <source>
        <dbReference type="ARBA" id="ARBA00022989"/>
    </source>
</evidence>
<evidence type="ECO:0000256" key="4">
    <source>
        <dbReference type="ARBA" id="ARBA00022692"/>
    </source>
</evidence>
<evidence type="ECO:0000259" key="14">
    <source>
        <dbReference type="PROSITE" id="PS50262"/>
    </source>
</evidence>
<evidence type="ECO:0000256" key="8">
    <source>
        <dbReference type="ARBA" id="ARBA00023136"/>
    </source>
</evidence>
<feature type="transmembrane region" description="Helical" evidence="13">
    <location>
        <begin position="278"/>
        <end position="300"/>
    </location>
</feature>
<dbReference type="InterPro" id="IPR000276">
    <property type="entry name" value="GPCR_Rhodpsn"/>
</dbReference>
<keyword evidence="16" id="KW-1185">Reference proteome</keyword>
<reference evidence="15" key="1">
    <citation type="submission" date="2019-06" db="EMBL/GenBank/DDBJ databases">
        <authorList>
            <consortium name="Wellcome Sanger Institute Data Sharing"/>
        </authorList>
    </citation>
    <scope>NUCLEOTIDE SEQUENCE [LARGE SCALE GENOMIC DNA]</scope>
</reference>
<dbReference type="InterPro" id="IPR050402">
    <property type="entry name" value="OR51/52/56-like"/>
</dbReference>
<evidence type="ECO:0000313" key="15">
    <source>
        <dbReference type="Ensembl" id="ENSMMDP00005012988.1"/>
    </source>
</evidence>